<dbReference type="AlphaFoldDB" id="A0A5E4T3U5"/>
<dbReference type="Proteomes" id="UP000414233">
    <property type="component" value="Unassembled WGS sequence"/>
</dbReference>
<evidence type="ECO:0000313" key="2">
    <source>
        <dbReference type="Proteomes" id="UP000414233"/>
    </source>
</evidence>
<dbReference type="Gene3D" id="1.10.10.660">
    <property type="entry name" value="conserved protein of unknown function from Enterococcus faecalis V583"/>
    <property type="match status" value="1"/>
</dbReference>
<dbReference type="InterPro" id="IPR024033">
    <property type="entry name" value="OXTCase_su_AllG_h-dom"/>
</dbReference>
<sequence>MSKHLLDKPLSVLSLGVATLDAGASAGGATLAHLDWQPAGDGDPELSWQLASLIGDPDDPDCAGSRVDRANAEAVSRVIAAEPVWVDVALHASEVWPDMGRTLLHAGPPIAWRDMCGPMRGAVVGAALYEGWADTPDEAERLADSGAIRFAPCHEWGAVGPMAGIISPSMPLFVVENRAAGNRAYAPMMESGGAKTLRFGAYAPEVLAGLRWLETVMAPTLKAVVTASPDGWPLKPVMAQALHMGDDVHNRNTAASLALLRWVAQGLVNTDIARSEAVAALRVMRADDMFFLSLSMAACKATMDAAHGVPHSSLVTAMARNGVNVGVRVSGLGEQWFTGPADIPVGLYLPGFSEADANPDIGDSAITETAGLGAFAMAAAPAMVQFVGGTPQDALRYSRDMATISVARNPGFTLPALDFIGAPVGIDVRRVLDDGMRPVINTATAHKQPGMGIIGAGIVQAPLRCFTTAVAALAEQCAQNDRNESAGSAGRR</sequence>
<dbReference type="RefSeq" id="WP_150696024.1">
    <property type="nucleotide sequence ID" value="NZ_CABPRZ010000003.1"/>
</dbReference>
<reference evidence="1 2" key="1">
    <citation type="submission" date="2019-08" db="EMBL/GenBank/DDBJ databases">
        <authorList>
            <person name="Peeters C."/>
        </authorList>
    </citation>
    <scope>NUCLEOTIDE SEQUENCE [LARGE SCALE GENOMIC DNA]</scope>
    <source>
        <strain evidence="1 2">LMG 30175</strain>
    </source>
</reference>
<gene>
    <name evidence="1" type="ORF">PTE30175_01095</name>
</gene>
<dbReference type="InterPro" id="IPR009499">
    <property type="entry name" value="AllG-like"/>
</dbReference>
<accession>A0A5E4T3U5</accession>
<dbReference type="Gene3D" id="3.90.1710.10">
    <property type="entry name" value="Enterococcus faecalis V583 domain"/>
    <property type="match status" value="1"/>
</dbReference>
<dbReference type="OrthoDB" id="6193532at2"/>
<protein>
    <recommendedName>
        <fullName evidence="3">DUF1116 domain-containing protein</fullName>
    </recommendedName>
</protein>
<dbReference type="EMBL" id="CABPRZ010000003">
    <property type="protein sequence ID" value="VVD81643.1"/>
    <property type="molecule type" value="Genomic_DNA"/>
</dbReference>
<evidence type="ECO:0000313" key="1">
    <source>
        <dbReference type="EMBL" id="VVD81643.1"/>
    </source>
</evidence>
<keyword evidence="2" id="KW-1185">Reference proteome</keyword>
<proteinExistence type="predicted"/>
<dbReference type="Pfam" id="PF06545">
    <property type="entry name" value="AllG"/>
    <property type="match status" value="1"/>
</dbReference>
<dbReference type="Gene3D" id="3.90.1700.10">
    <property type="entry name" value="v583 domain like"/>
    <property type="match status" value="1"/>
</dbReference>
<organism evidence="1 2">
    <name type="scientific">Pandoraea terrae</name>
    <dbReference type="NCBI Taxonomy" id="1537710"/>
    <lineage>
        <taxon>Bacteria</taxon>
        <taxon>Pseudomonadati</taxon>
        <taxon>Pseudomonadota</taxon>
        <taxon>Betaproteobacteria</taxon>
        <taxon>Burkholderiales</taxon>
        <taxon>Burkholderiaceae</taxon>
        <taxon>Pandoraea</taxon>
    </lineage>
</organism>
<name>A0A5E4T3U5_9BURK</name>
<evidence type="ECO:0008006" key="3">
    <source>
        <dbReference type="Google" id="ProtNLM"/>
    </source>
</evidence>